<dbReference type="EMBL" id="CADIKF010000038">
    <property type="protein sequence ID" value="CAB3764354.1"/>
    <property type="molecule type" value="Genomic_DNA"/>
</dbReference>
<organism evidence="1 2">
    <name type="scientific">Paraburkholderia solisilvae</name>
    <dbReference type="NCBI Taxonomy" id="624376"/>
    <lineage>
        <taxon>Bacteria</taxon>
        <taxon>Pseudomonadati</taxon>
        <taxon>Pseudomonadota</taxon>
        <taxon>Betaproteobacteria</taxon>
        <taxon>Burkholderiales</taxon>
        <taxon>Burkholderiaceae</taxon>
        <taxon>Paraburkholderia</taxon>
    </lineage>
</organism>
<reference evidence="1 2" key="1">
    <citation type="submission" date="2020-04" db="EMBL/GenBank/DDBJ databases">
        <authorList>
            <person name="De Canck E."/>
        </authorList>
    </citation>
    <scope>NUCLEOTIDE SEQUENCE [LARGE SCALE GENOMIC DNA]</scope>
    <source>
        <strain evidence="1 2">LMG 29739</strain>
    </source>
</reference>
<dbReference type="RefSeq" id="WP_175113150.1">
    <property type="nucleotide sequence ID" value="NZ_CADIKF010000038.1"/>
</dbReference>
<keyword evidence="2" id="KW-1185">Reference proteome</keyword>
<proteinExistence type="predicted"/>
<protein>
    <recommendedName>
        <fullName evidence="3">Type I restriction enzyme R protein N-terminal domain-containing protein</fullName>
    </recommendedName>
</protein>
<dbReference type="AlphaFoldDB" id="A0A6J5EFA4"/>
<accession>A0A6J5EFA4</accession>
<evidence type="ECO:0000313" key="2">
    <source>
        <dbReference type="Proteomes" id="UP000494329"/>
    </source>
</evidence>
<gene>
    <name evidence="1" type="ORF">LMG29739_04336</name>
</gene>
<dbReference type="Proteomes" id="UP000494329">
    <property type="component" value="Unassembled WGS sequence"/>
</dbReference>
<sequence>MDRDTFLDHLTDALRAITTPRFYENERGFQGELLAELKKTIPADFLPDKAIIEQEYQKHFDSHGLKIRPDIIVHEPFDESRHGSRRDGNIAVIEIKRVASKKGATGDFGSLISMMDLLNYPLGIFINIASEATRADLVPVEWRDRIVCFAVSLRNAKTHVTRSDVK</sequence>
<name>A0A6J5EFA4_9BURK</name>
<evidence type="ECO:0000313" key="1">
    <source>
        <dbReference type="EMBL" id="CAB3764354.1"/>
    </source>
</evidence>
<evidence type="ECO:0008006" key="3">
    <source>
        <dbReference type="Google" id="ProtNLM"/>
    </source>
</evidence>